<accession>A0A084GH16</accession>
<sequence>MLVTPTGLQPGQSDPAPTRKLPWSLTDDDMFLLRSTPLTFFTAVIDEIRKSLRILGVATLPRVRDLCTHKIIGGSKLLSSFSCSIVKLLGTRPSRDMTVSLLLHYYVGVANVIRDTLSRLMKGLLERVDPILEMALTIPRVSRALTRGWLGLGKKNQDHQIWLIVRLLTTFSLLVLYVLPDIFQAWFKKRFKSVSVSMPWSIPPALLVLWSVVWMFYDRPPTEDFQLDDFDFFHGSYYDDLPGVNFDDASLSLPETILAPATSPVAFLAAPDVHHMTQDPLPQLVAVQNNIVPLIETYGNGQRSPDNPPSQYIPRRTNTEHTPTPQRNSPKGAGAFTCASCKTSFTRKDNLDRHVNKKTCRPRAESQVVAQSPATEPGTPPFSESRGNSRGVKRAREGTPVEEEGGSVDKELKKLRKMLDEERAGRRRAEEQVDKLLDIIKDLSKERK</sequence>
<dbReference type="RefSeq" id="XP_016646427.1">
    <property type="nucleotide sequence ID" value="XM_016783227.1"/>
</dbReference>
<reference evidence="6 7" key="1">
    <citation type="journal article" date="2014" name="Genome Announc.">
        <title>Draft genome sequence of the pathogenic fungus Scedosporium apiospermum.</title>
        <authorList>
            <person name="Vandeputte P."/>
            <person name="Ghamrawi S."/>
            <person name="Rechenmann M."/>
            <person name="Iltis A."/>
            <person name="Giraud S."/>
            <person name="Fleury M."/>
            <person name="Thornton C."/>
            <person name="Delhaes L."/>
            <person name="Meyer W."/>
            <person name="Papon N."/>
            <person name="Bouchara J.P."/>
        </authorList>
    </citation>
    <scope>NUCLEOTIDE SEQUENCE [LARGE SCALE GENOMIC DNA]</scope>
    <source>
        <strain evidence="6 7">IHEM 14462</strain>
    </source>
</reference>
<keyword evidence="4" id="KW-1133">Transmembrane helix</keyword>
<feature type="domain" description="C2H2-type" evidence="5">
    <location>
        <begin position="336"/>
        <end position="354"/>
    </location>
</feature>
<organism evidence="6 7">
    <name type="scientific">Pseudallescheria apiosperma</name>
    <name type="common">Scedosporium apiospermum</name>
    <dbReference type="NCBI Taxonomy" id="563466"/>
    <lineage>
        <taxon>Eukaryota</taxon>
        <taxon>Fungi</taxon>
        <taxon>Dikarya</taxon>
        <taxon>Ascomycota</taxon>
        <taxon>Pezizomycotina</taxon>
        <taxon>Sordariomycetes</taxon>
        <taxon>Hypocreomycetidae</taxon>
        <taxon>Microascales</taxon>
        <taxon>Microascaceae</taxon>
        <taxon>Scedosporium</taxon>
    </lineage>
</organism>
<dbReference type="AlphaFoldDB" id="A0A084GH16"/>
<dbReference type="EMBL" id="JOWA01000022">
    <property type="protein sequence ID" value="KEZ46628.1"/>
    <property type="molecule type" value="Genomic_DNA"/>
</dbReference>
<feature type="compositionally biased region" description="Polar residues" evidence="3">
    <location>
        <begin position="320"/>
        <end position="329"/>
    </location>
</feature>
<keyword evidence="7" id="KW-1185">Reference proteome</keyword>
<evidence type="ECO:0000256" key="3">
    <source>
        <dbReference type="SAM" id="MobiDB-lite"/>
    </source>
</evidence>
<keyword evidence="1" id="KW-0479">Metal-binding</keyword>
<evidence type="ECO:0000313" key="6">
    <source>
        <dbReference type="EMBL" id="KEZ46628.1"/>
    </source>
</evidence>
<evidence type="ECO:0000256" key="4">
    <source>
        <dbReference type="SAM" id="Phobius"/>
    </source>
</evidence>
<evidence type="ECO:0000259" key="5">
    <source>
        <dbReference type="PROSITE" id="PS50157"/>
    </source>
</evidence>
<dbReference type="VEuPathDB" id="FungiDB:SAPIO_CDS0453"/>
<protein>
    <recommendedName>
        <fullName evidence="5">C2H2-type domain-containing protein</fullName>
    </recommendedName>
</protein>
<evidence type="ECO:0000256" key="1">
    <source>
        <dbReference type="PROSITE-ProRule" id="PRU00042"/>
    </source>
</evidence>
<comment type="caution">
    <text evidence="6">The sequence shown here is derived from an EMBL/GenBank/DDBJ whole genome shotgun (WGS) entry which is preliminary data.</text>
</comment>
<evidence type="ECO:0000256" key="2">
    <source>
        <dbReference type="SAM" id="Coils"/>
    </source>
</evidence>
<keyword evidence="2" id="KW-0175">Coiled coil</keyword>
<dbReference type="GeneID" id="27718605"/>
<dbReference type="OrthoDB" id="2017974at2759"/>
<dbReference type="KEGG" id="sapo:SAPIO_CDS0453"/>
<dbReference type="Proteomes" id="UP000028545">
    <property type="component" value="Unassembled WGS sequence"/>
</dbReference>
<feature type="coiled-coil region" evidence="2">
    <location>
        <begin position="412"/>
        <end position="446"/>
    </location>
</feature>
<feature type="region of interest" description="Disordered" evidence="3">
    <location>
        <begin position="354"/>
        <end position="411"/>
    </location>
</feature>
<evidence type="ECO:0000313" key="7">
    <source>
        <dbReference type="Proteomes" id="UP000028545"/>
    </source>
</evidence>
<dbReference type="GO" id="GO:0008270">
    <property type="term" value="F:zinc ion binding"/>
    <property type="evidence" value="ECO:0007669"/>
    <property type="project" value="UniProtKB-KW"/>
</dbReference>
<feature type="transmembrane region" description="Helical" evidence="4">
    <location>
        <begin position="161"/>
        <end position="179"/>
    </location>
</feature>
<dbReference type="InterPro" id="IPR013087">
    <property type="entry name" value="Znf_C2H2_type"/>
</dbReference>
<keyword evidence="1" id="KW-0863">Zinc-finger</keyword>
<feature type="transmembrane region" description="Helical" evidence="4">
    <location>
        <begin position="200"/>
        <end position="217"/>
    </location>
</feature>
<dbReference type="PROSITE" id="PS50157">
    <property type="entry name" value="ZINC_FINGER_C2H2_2"/>
    <property type="match status" value="1"/>
</dbReference>
<dbReference type="HOGENOM" id="CLU_611329_0_0_1"/>
<name>A0A084GH16_PSEDA</name>
<keyword evidence="1" id="KW-0862">Zinc</keyword>
<keyword evidence="4" id="KW-0812">Transmembrane</keyword>
<gene>
    <name evidence="6" type="ORF">SAPIO_CDS0453</name>
</gene>
<proteinExistence type="predicted"/>
<feature type="region of interest" description="Disordered" evidence="3">
    <location>
        <begin position="297"/>
        <end position="334"/>
    </location>
</feature>
<keyword evidence="4" id="KW-0472">Membrane</keyword>